<evidence type="ECO:0000313" key="1">
    <source>
        <dbReference type="EMBL" id="JAE07551.1"/>
    </source>
</evidence>
<reference evidence="1" key="2">
    <citation type="journal article" date="2015" name="Data Brief">
        <title>Shoot transcriptome of the giant reed, Arundo donax.</title>
        <authorList>
            <person name="Barrero R.A."/>
            <person name="Guerrero F.D."/>
            <person name="Moolhuijzen P."/>
            <person name="Goolsby J.A."/>
            <person name="Tidwell J."/>
            <person name="Bellgard S.E."/>
            <person name="Bellgard M.I."/>
        </authorList>
    </citation>
    <scope>NUCLEOTIDE SEQUENCE</scope>
    <source>
        <tissue evidence="1">Shoot tissue taken approximately 20 cm above the soil surface</tissue>
    </source>
</reference>
<reference evidence="1" key="1">
    <citation type="submission" date="2014-09" db="EMBL/GenBank/DDBJ databases">
        <authorList>
            <person name="Magalhaes I.L.F."/>
            <person name="Oliveira U."/>
            <person name="Santos F.R."/>
            <person name="Vidigal T.H.D.A."/>
            <person name="Brescovit A.D."/>
            <person name="Santos A.J."/>
        </authorList>
    </citation>
    <scope>NUCLEOTIDE SEQUENCE</scope>
    <source>
        <tissue evidence="1">Shoot tissue taken approximately 20 cm above the soil surface</tissue>
    </source>
</reference>
<dbReference type="EMBL" id="GBRH01190345">
    <property type="protein sequence ID" value="JAE07551.1"/>
    <property type="molecule type" value="Transcribed_RNA"/>
</dbReference>
<proteinExistence type="predicted"/>
<accession>A0A0A9FBN2</accession>
<sequence length="26" mass="2900">MFRLPEQYNGSHVASSSIQISKCITC</sequence>
<dbReference type="AlphaFoldDB" id="A0A0A9FBN2"/>
<organism evidence="1">
    <name type="scientific">Arundo donax</name>
    <name type="common">Giant reed</name>
    <name type="synonym">Donax arundinaceus</name>
    <dbReference type="NCBI Taxonomy" id="35708"/>
    <lineage>
        <taxon>Eukaryota</taxon>
        <taxon>Viridiplantae</taxon>
        <taxon>Streptophyta</taxon>
        <taxon>Embryophyta</taxon>
        <taxon>Tracheophyta</taxon>
        <taxon>Spermatophyta</taxon>
        <taxon>Magnoliopsida</taxon>
        <taxon>Liliopsida</taxon>
        <taxon>Poales</taxon>
        <taxon>Poaceae</taxon>
        <taxon>PACMAD clade</taxon>
        <taxon>Arundinoideae</taxon>
        <taxon>Arundineae</taxon>
        <taxon>Arundo</taxon>
    </lineage>
</organism>
<name>A0A0A9FBN2_ARUDO</name>
<protein>
    <submittedName>
        <fullName evidence="1">Uncharacterized protein</fullName>
    </submittedName>
</protein>